<gene>
    <name evidence="2" type="ORF">SAMN06295910_1684</name>
</gene>
<dbReference type="InterPro" id="IPR029060">
    <property type="entry name" value="PIN-like_dom_sf"/>
</dbReference>
<reference evidence="3" key="1">
    <citation type="submission" date="2017-04" db="EMBL/GenBank/DDBJ databases">
        <authorList>
            <person name="Varghese N."/>
            <person name="Submissions S."/>
        </authorList>
    </citation>
    <scope>NUCLEOTIDE SEQUENCE [LARGE SCALE GENOMIC DNA]</scope>
    <source>
        <strain evidence="3">Dd16</strain>
    </source>
</reference>
<dbReference type="RefSeq" id="WP_172840849.1">
    <property type="nucleotide sequence ID" value="NZ_LT840185.1"/>
</dbReference>
<dbReference type="Pfam" id="PF01850">
    <property type="entry name" value="PIN"/>
    <property type="match status" value="1"/>
</dbReference>
<proteinExistence type="predicted"/>
<name>A0A1X7GHA6_9SPHN</name>
<dbReference type="AlphaFoldDB" id="A0A1X7GHA6"/>
<evidence type="ECO:0000313" key="3">
    <source>
        <dbReference type="Proteomes" id="UP000192934"/>
    </source>
</evidence>
<evidence type="ECO:0000313" key="2">
    <source>
        <dbReference type="EMBL" id="SMF69096.1"/>
    </source>
</evidence>
<dbReference type="CDD" id="cd18683">
    <property type="entry name" value="PIN_VapC-like"/>
    <property type="match status" value="1"/>
</dbReference>
<protein>
    <submittedName>
        <fullName evidence="2">Predicted nucleic-acid-binding protein, contains PIN domain</fullName>
    </submittedName>
</protein>
<organism evidence="2 3">
    <name type="scientific">Allosphingosinicella indica</name>
    <dbReference type="NCBI Taxonomy" id="941907"/>
    <lineage>
        <taxon>Bacteria</taxon>
        <taxon>Pseudomonadati</taxon>
        <taxon>Pseudomonadota</taxon>
        <taxon>Alphaproteobacteria</taxon>
        <taxon>Sphingomonadales</taxon>
        <taxon>Sphingomonadaceae</taxon>
        <taxon>Allosphingosinicella</taxon>
    </lineage>
</organism>
<feature type="domain" description="PIN" evidence="1">
    <location>
        <begin position="4"/>
        <end position="117"/>
    </location>
</feature>
<dbReference type="Proteomes" id="UP000192934">
    <property type="component" value="Chromosome I"/>
</dbReference>
<dbReference type="EMBL" id="LT840185">
    <property type="protein sequence ID" value="SMF69096.1"/>
    <property type="molecule type" value="Genomic_DNA"/>
</dbReference>
<dbReference type="STRING" id="941907.SAMN06295910_1684"/>
<dbReference type="Gene3D" id="3.40.50.1010">
    <property type="entry name" value="5'-nuclease"/>
    <property type="match status" value="1"/>
</dbReference>
<accession>A0A1X7GHA6</accession>
<evidence type="ECO:0000259" key="1">
    <source>
        <dbReference type="Pfam" id="PF01850"/>
    </source>
</evidence>
<keyword evidence="3" id="KW-1185">Reference proteome</keyword>
<dbReference type="SUPFAM" id="SSF88723">
    <property type="entry name" value="PIN domain-like"/>
    <property type="match status" value="1"/>
</dbReference>
<sequence>MKAIDTNILIRAITGDDPRQAERANEIIASGVFVSSGVWIESEWVLSFSYHWPRDRIADALAIFMELATVHAVDLQGLRWALDRYREGADWADMIHLVDAADVATFVTFDRALARRAGPQAPAHVETVA</sequence>
<dbReference type="InterPro" id="IPR002716">
    <property type="entry name" value="PIN_dom"/>
</dbReference>